<dbReference type="PANTHER" id="PTHR12919:SF20">
    <property type="entry name" value="SMALL RIBOSOMAL SUBUNIT PROTEIN BS16M"/>
    <property type="match status" value="1"/>
</dbReference>
<name>A0ABY3PUC8_9CYAN</name>
<dbReference type="Pfam" id="PF00886">
    <property type="entry name" value="Ribosomal_S16"/>
    <property type="match status" value="1"/>
</dbReference>
<sequence length="95" mass="10494">MAVAIRLKRIGAKKKPVYRIVVTDSRSRRDGAVIEEIGFYDPRANTEKGLPEVTLDVEAARRWLSHGARPSETVQGLLKRAQVYASPSSSTPDSD</sequence>
<dbReference type="HAMAP" id="MF_00385">
    <property type="entry name" value="Ribosomal_bS16"/>
    <property type="match status" value="1"/>
</dbReference>
<dbReference type="Gene3D" id="3.30.1320.10">
    <property type="match status" value="1"/>
</dbReference>
<dbReference type="PANTHER" id="PTHR12919">
    <property type="entry name" value="30S RIBOSOMAL PROTEIN S16"/>
    <property type="match status" value="1"/>
</dbReference>
<keyword evidence="5" id="KW-1185">Reference proteome</keyword>
<dbReference type="SUPFAM" id="SSF54565">
    <property type="entry name" value="Ribosomal protein S16"/>
    <property type="match status" value="1"/>
</dbReference>
<dbReference type="Proteomes" id="UP001054846">
    <property type="component" value="Chromosome"/>
</dbReference>
<evidence type="ECO:0000313" key="5">
    <source>
        <dbReference type="Proteomes" id="UP001054846"/>
    </source>
</evidence>
<dbReference type="GO" id="GO:0005840">
    <property type="term" value="C:ribosome"/>
    <property type="evidence" value="ECO:0007669"/>
    <property type="project" value="UniProtKB-KW"/>
</dbReference>
<comment type="similarity">
    <text evidence="3">Belongs to the bacterial ribosomal protein bS16 family.</text>
</comment>
<dbReference type="InterPro" id="IPR020592">
    <property type="entry name" value="Ribosomal_bS16_CS"/>
</dbReference>
<dbReference type="RefSeq" id="WP_164929697.1">
    <property type="nucleotide sequence ID" value="NZ_CP063845.1"/>
</dbReference>
<evidence type="ECO:0000256" key="3">
    <source>
        <dbReference type="HAMAP-Rule" id="MF_00385"/>
    </source>
</evidence>
<dbReference type="EMBL" id="CP063845">
    <property type="protein sequence ID" value="UFP97104.1"/>
    <property type="molecule type" value="Genomic_DNA"/>
</dbReference>
<reference evidence="4 5" key="1">
    <citation type="journal article" date="2021" name="Genome Biol. Evol.">
        <title>Complete Genome Sequencing of a Novel Gloeobacter Species from a Waterfall Cave in Mexico.</title>
        <authorList>
            <person name="Saw J.H."/>
            <person name="Cardona T."/>
            <person name="Montejano G."/>
        </authorList>
    </citation>
    <scope>NUCLEOTIDE SEQUENCE [LARGE SCALE GENOMIC DNA]</scope>
    <source>
        <strain evidence="4">MG652769</strain>
    </source>
</reference>
<dbReference type="PROSITE" id="PS00732">
    <property type="entry name" value="RIBOSOMAL_S16"/>
    <property type="match status" value="1"/>
</dbReference>
<evidence type="ECO:0000256" key="2">
    <source>
        <dbReference type="ARBA" id="ARBA00023274"/>
    </source>
</evidence>
<gene>
    <name evidence="3 4" type="primary">rpsP</name>
    <name evidence="3" type="synonym">rps16</name>
    <name evidence="4" type="ORF">ISF26_23375</name>
</gene>
<dbReference type="NCBIfam" id="TIGR00002">
    <property type="entry name" value="S16"/>
    <property type="match status" value="1"/>
</dbReference>
<protein>
    <recommendedName>
        <fullName evidence="3">Small ribosomal subunit protein bS16</fullName>
    </recommendedName>
</protein>
<dbReference type="InterPro" id="IPR023803">
    <property type="entry name" value="Ribosomal_bS16_dom_sf"/>
</dbReference>
<evidence type="ECO:0000313" key="4">
    <source>
        <dbReference type="EMBL" id="UFP97104.1"/>
    </source>
</evidence>
<organism evidence="4 5">
    <name type="scientific">Gloeobacter morelensis MG652769</name>
    <dbReference type="NCBI Taxonomy" id="2781736"/>
    <lineage>
        <taxon>Bacteria</taxon>
        <taxon>Bacillati</taxon>
        <taxon>Cyanobacteriota</taxon>
        <taxon>Cyanophyceae</taxon>
        <taxon>Gloeobacterales</taxon>
        <taxon>Gloeobacteraceae</taxon>
        <taxon>Gloeobacter</taxon>
        <taxon>Gloeobacter morelensis</taxon>
    </lineage>
</organism>
<dbReference type="InterPro" id="IPR000307">
    <property type="entry name" value="Ribosomal_bS16"/>
</dbReference>
<keyword evidence="1 3" id="KW-0689">Ribosomal protein</keyword>
<keyword evidence="2 3" id="KW-0687">Ribonucleoprotein</keyword>
<accession>A0ABY3PUC8</accession>
<proteinExistence type="inferred from homology"/>
<evidence type="ECO:0000256" key="1">
    <source>
        <dbReference type="ARBA" id="ARBA00022980"/>
    </source>
</evidence>